<feature type="domain" description="SXP/RAL-2 family protein Ani s 5-like cation-binding" evidence="2">
    <location>
        <begin position="36"/>
        <end position="141"/>
    </location>
</feature>
<sequence>MHALVVILAICTTVLCCLPPKTFFSPGFVSKMPAKARSEFEALAGRQTLAWKEKERLMLEWAEKHAVKDKMKAFIDDMMSKRKAKEKAFFELIEKLPALGKEYMEFLNGIETPRKEKVAKWRKFMDDHAKEYEVIKVALKQTMPGRMLIL</sequence>
<name>A0A016SG29_9BILA</name>
<dbReference type="OrthoDB" id="5833881at2759"/>
<dbReference type="Proteomes" id="UP000024635">
    <property type="component" value="Unassembled WGS sequence"/>
</dbReference>
<feature type="signal peptide" evidence="1">
    <location>
        <begin position="1"/>
        <end position="16"/>
    </location>
</feature>
<dbReference type="AlphaFoldDB" id="A0A016SG29"/>
<proteinExistence type="predicted"/>
<comment type="caution">
    <text evidence="3">The sequence shown here is derived from an EMBL/GenBank/DDBJ whole genome shotgun (WGS) entry which is preliminary data.</text>
</comment>
<accession>A0A016SG29</accession>
<evidence type="ECO:0000256" key="1">
    <source>
        <dbReference type="SAM" id="SignalP"/>
    </source>
</evidence>
<gene>
    <name evidence="3" type="primary">Acey_s0233.g3090</name>
    <name evidence="3" type="ORF">Y032_0233g3090</name>
</gene>
<dbReference type="Pfam" id="PF02520">
    <property type="entry name" value="ANIS5_cation-bd"/>
    <property type="match status" value="1"/>
</dbReference>
<dbReference type="EMBL" id="JARK01001569">
    <property type="protein sequence ID" value="EYB89311.1"/>
    <property type="molecule type" value="Genomic_DNA"/>
</dbReference>
<evidence type="ECO:0000313" key="3">
    <source>
        <dbReference type="EMBL" id="EYB89311.1"/>
    </source>
</evidence>
<evidence type="ECO:0000259" key="2">
    <source>
        <dbReference type="Pfam" id="PF02520"/>
    </source>
</evidence>
<protein>
    <recommendedName>
        <fullName evidence="2">SXP/RAL-2 family protein Ani s 5-like cation-binding domain-containing protein</fullName>
    </recommendedName>
</protein>
<organism evidence="3 4">
    <name type="scientific">Ancylostoma ceylanicum</name>
    <dbReference type="NCBI Taxonomy" id="53326"/>
    <lineage>
        <taxon>Eukaryota</taxon>
        <taxon>Metazoa</taxon>
        <taxon>Ecdysozoa</taxon>
        <taxon>Nematoda</taxon>
        <taxon>Chromadorea</taxon>
        <taxon>Rhabditida</taxon>
        <taxon>Rhabditina</taxon>
        <taxon>Rhabditomorpha</taxon>
        <taxon>Strongyloidea</taxon>
        <taxon>Ancylostomatidae</taxon>
        <taxon>Ancylostomatinae</taxon>
        <taxon>Ancylostoma</taxon>
    </lineage>
</organism>
<evidence type="ECO:0000313" key="4">
    <source>
        <dbReference type="Proteomes" id="UP000024635"/>
    </source>
</evidence>
<reference evidence="4" key="1">
    <citation type="journal article" date="2015" name="Nat. Genet.">
        <title>The genome and transcriptome of the zoonotic hookworm Ancylostoma ceylanicum identify infection-specific gene families.</title>
        <authorList>
            <person name="Schwarz E.M."/>
            <person name="Hu Y."/>
            <person name="Antoshechkin I."/>
            <person name="Miller M.M."/>
            <person name="Sternberg P.W."/>
            <person name="Aroian R.V."/>
        </authorList>
    </citation>
    <scope>NUCLEOTIDE SEQUENCE</scope>
    <source>
        <strain evidence="4">HY135</strain>
    </source>
</reference>
<keyword evidence="4" id="KW-1185">Reference proteome</keyword>
<dbReference type="InterPro" id="IPR003677">
    <property type="entry name" value="ANIS5_cation-bd"/>
</dbReference>
<keyword evidence="1" id="KW-0732">Signal</keyword>
<feature type="chain" id="PRO_5001486712" description="SXP/RAL-2 family protein Ani s 5-like cation-binding domain-containing protein" evidence="1">
    <location>
        <begin position="17"/>
        <end position="150"/>
    </location>
</feature>